<dbReference type="Pfam" id="PF04030">
    <property type="entry name" value="ALO"/>
    <property type="match status" value="1"/>
</dbReference>
<dbReference type="PROSITE" id="PS51387">
    <property type="entry name" value="FAD_PCMH"/>
    <property type="match status" value="1"/>
</dbReference>
<dbReference type="InterPro" id="IPR006094">
    <property type="entry name" value="Oxid_FAD_bind_N"/>
</dbReference>
<dbReference type="Proteomes" id="UP000247536">
    <property type="component" value="Unassembled WGS sequence"/>
</dbReference>
<dbReference type="InterPro" id="IPR016171">
    <property type="entry name" value="Vanillyl_alc_oxidase_C-sub2"/>
</dbReference>
<dbReference type="PIRSF" id="PIRSF000136">
    <property type="entry name" value="LGO_GLO"/>
    <property type="match status" value="1"/>
</dbReference>
<evidence type="ECO:0000259" key="4">
    <source>
        <dbReference type="PROSITE" id="PS51387"/>
    </source>
</evidence>
<dbReference type="SUPFAM" id="SSF56176">
    <property type="entry name" value="FAD-binding/transporter-associated domain-like"/>
    <property type="match status" value="1"/>
</dbReference>
<name>A0ABX5NK32_9HYPH</name>
<dbReference type="Gene3D" id="1.10.45.10">
    <property type="entry name" value="Vanillyl-alcohol Oxidase, Chain A, domain 4"/>
    <property type="match status" value="1"/>
</dbReference>
<gene>
    <name evidence="5" type="ORF">DMY87_23310</name>
</gene>
<keyword evidence="6" id="KW-1185">Reference proteome</keyword>
<comment type="caution">
    <text evidence="5">The sequence shown here is derived from an EMBL/GenBank/DDBJ whole genome shotgun (WGS) entry which is preliminary data.</text>
</comment>
<dbReference type="InterPro" id="IPR016167">
    <property type="entry name" value="FAD-bd_PCMH_sub1"/>
</dbReference>
<protein>
    <submittedName>
        <fullName evidence="5">Oxidoreductase</fullName>
    </submittedName>
</protein>
<dbReference type="PANTHER" id="PTHR43762">
    <property type="entry name" value="L-GULONOLACTONE OXIDASE"/>
    <property type="match status" value="1"/>
</dbReference>
<proteinExistence type="predicted"/>
<reference evidence="5 6" key="1">
    <citation type="submission" date="2018-06" db="EMBL/GenBank/DDBJ databases">
        <title>Rhizobium wuzhouense sp. nov., isolated from roots of Oryza officinalis.</title>
        <authorList>
            <person name="Yuan T."/>
        </authorList>
    </citation>
    <scope>NUCLEOTIDE SEQUENCE [LARGE SCALE GENOMIC DNA]</scope>
    <source>
        <strain evidence="5 6">W44</strain>
    </source>
</reference>
<dbReference type="Gene3D" id="3.30.70.2520">
    <property type="match status" value="1"/>
</dbReference>
<accession>A0ABX5NK32</accession>
<sequence>MAGEGVSWRNWSGSVEAEVQAIVRPADEEQLRETIQQAPSPLRLVGSGHSFTPLVATSGTVVDLAAFSGLIGHDDVQTTATVGAGTKLGQLTELLAGLGQALPNMGDIDKQTVGGALATATHGSGLGLGAYHTQLRMMRFLDGRGAEREFLVDRDQEMIEATGVTLGVFGALTAVTFQNVPRYNLRRKRSMQPLGQVLDNFETLMAVHRSAEVFFVPFARHALIQTLDMTEESGDFHMTSEDEAGLATLKMLRTYLKWLPSLRRLLIGNAMAKLSDEEVVGEWMKIYVSDRQTKFNEMEYHLPFEEGSGALTEIITLIEKHFPQVYFPVEVRSVQADKFWLSPFYSRDTCSIAVHHDAAEDPTAFFRAAEAIFRRRGGRPHWGKMHNLTASDLAASYPRFRDAMEVRRDLDPDNRFISPYMARLLGIAP</sequence>
<dbReference type="RefSeq" id="WP_110794040.1">
    <property type="nucleotide sequence ID" value="NZ_QJRY01000013.1"/>
</dbReference>
<dbReference type="NCBIfam" id="TIGR01679">
    <property type="entry name" value="bact_FAD_ox"/>
    <property type="match status" value="1"/>
</dbReference>
<feature type="domain" description="FAD-binding PCMH-type" evidence="4">
    <location>
        <begin position="15"/>
        <end position="182"/>
    </location>
</feature>
<dbReference type="InterPro" id="IPR010031">
    <property type="entry name" value="FAD_lactone_oxidase-like"/>
</dbReference>
<dbReference type="InterPro" id="IPR036318">
    <property type="entry name" value="FAD-bd_PCMH-like_sf"/>
</dbReference>
<evidence type="ECO:0000256" key="1">
    <source>
        <dbReference type="ARBA" id="ARBA00022630"/>
    </source>
</evidence>
<evidence type="ECO:0000313" key="6">
    <source>
        <dbReference type="Proteomes" id="UP000247536"/>
    </source>
</evidence>
<dbReference type="InterPro" id="IPR007173">
    <property type="entry name" value="ALO_C"/>
</dbReference>
<dbReference type="InterPro" id="IPR016166">
    <property type="entry name" value="FAD-bd_PCMH"/>
</dbReference>
<dbReference type="Gene3D" id="3.30.465.10">
    <property type="match status" value="1"/>
</dbReference>
<keyword evidence="1" id="KW-0285">Flavoprotein</keyword>
<evidence type="ECO:0000256" key="3">
    <source>
        <dbReference type="ARBA" id="ARBA00023002"/>
    </source>
</evidence>
<dbReference type="Pfam" id="PF01565">
    <property type="entry name" value="FAD_binding_4"/>
    <property type="match status" value="1"/>
</dbReference>
<evidence type="ECO:0000256" key="2">
    <source>
        <dbReference type="ARBA" id="ARBA00022827"/>
    </source>
</evidence>
<dbReference type="EMBL" id="QJRY01000013">
    <property type="protein sequence ID" value="PYB69812.1"/>
    <property type="molecule type" value="Genomic_DNA"/>
</dbReference>
<evidence type="ECO:0000313" key="5">
    <source>
        <dbReference type="EMBL" id="PYB69812.1"/>
    </source>
</evidence>
<keyword evidence="2" id="KW-0274">FAD</keyword>
<dbReference type="InterPro" id="IPR016169">
    <property type="entry name" value="FAD-bd_PCMH_sub2"/>
</dbReference>
<organism evidence="5 6">
    <name type="scientific">Rhizobium wuzhouense</name>
    <dbReference type="NCBI Taxonomy" id="1986026"/>
    <lineage>
        <taxon>Bacteria</taxon>
        <taxon>Pseudomonadati</taxon>
        <taxon>Pseudomonadota</taxon>
        <taxon>Alphaproteobacteria</taxon>
        <taxon>Hyphomicrobiales</taxon>
        <taxon>Rhizobiaceae</taxon>
        <taxon>Rhizobium/Agrobacterium group</taxon>
        <taxon>Rhizobium</taxon>
    </lineage>
</organism>
<keyword evidence="3" id="KW-0560">Oxidoreductase</keyword>
<dbReference type="Gene3D" id="3.30.43.10">
    <property type="entry name" value="Uridine Diphospho-n-acetylenolpyruvylglucosamine Reductase, domain 2"/>
    <property type="match status" value="1"/>
</dbReference>
<dbReference type="PANTHER" id="PTHR43762:SF1">
    <property type="entry name" value="D-ARABINONO-1,4-LACTONE OXIDASE"/>
    <property type="match status" value="1"/>
</dbReference>